<protein>
    <submittedName>
        <fullName evidence="2">Uncharacterized protein</fullName>
    </submittedName>
</protein>
<proteinExistence type="predicted"/>
<keyword evidence="3" id="KW-1185">Reference proteome</keyword>
<gene>
    <name evidence="2" type="ORF">B0H15DRAFT_954595</name>
</gene>
<feature type="region of interest" description="Disordered" evidence="1">
    <location>
        <begin position="175"/>
        <end position="219"/>
    </location>
</feature>
<accession>A0AAD6XKZ8</accession>
<dbReference type="AlphaFoldDB" id="A0AAD6XKZ8"/>
<feature type="compositionally biased region" description="Gly residues" evidence="1">
    <location>
        <begin position="205"/>
        <end position="219"/>
    </location>
</feature>
<name>A0AAD6XKZ8_9AGAR</name>
<dbReference type="EMBL" id="JARJCN010000066">
    <property type="protein sequence ID" value="KAJ7078462.1"/>
    <property type="molecule type" value="Genomic_DNA"/>
</dbReference>
<evidence type="ECO:0000313" key="3">
    <source>
        <dbReference type="Proteomes" id="UP001222325"/>
    </source>
</evidence>
<dbReference type="Proteomes" id="UP001222325">
    <property type="component" value="Unassembled WGS sequence"/>
</dbReference>
<sequence>MVHVLHKVKKWCREGRSDVVILPLEAALAQRARAASRIVEQAGANLASECSRVDALVLWDHIPFSKTASGASPAPAPASSSSLLKTNQADAPAMPRQSGYVRRTIRVRWGSTLLPPPPLTRARVRLAVLPSAAPPTSSADGALTKHEPRAAGTLVSAWAARAGIDLLTVAASSGAPNGAAGTTGSGASASAAVPRRPRAGTQTKRGGGAGSIRGESGGGLVERPQWRAVRASSACSRAGSASTPGRDHRAHFYVALRGLPVGLPPPPTSLSTDRPTEDYFRPHEEEIHRGIEACVHPGHDTNPDNDAHWRKICVAPVSCLT</sequence>
<feature type="compositionally biased region" description="Low complexity" evidence="1">
    <location>
        <begin position="68"/>
        <end position="82"/>
    </location>
</feature>
<feature type="region of interest" description="Disordered" evidence="1">
    <location>
        <begin position="68"/>
        <end position="97"/>
    </location>
</feature>
<evidence type="ECO:0000256" key="1">
    <source>
        <dbReference type="SAM" id="MobiDB-lite"/>
    </source>
</evidence>
<comment type="caution">
    <text evidence="2">The sequence shown here is derived from an EMBL/GenBank/DDBJ whole genome shotgun (WGS) entry which is preliminary data.</text>
</comment>
<feature type="compositionally biased region" description="Low complexity" evidence="1">
    <location>
        <begin position="175"/>
        <end position="194"/>
    </location>
</feature>
<organism evidence="2 3">
    <name type="scientific">Mycena belliarum</name>
    <dbReference type="NCBI Taxonomy" id="1033014"/>
    <lineage>
        <taxon>Eukaryota</taxon>
        <taxon>Fungi</taxon>
        <taxon>Dikarya</taxon>
        <taxon>Basidiomycota</taxon>
        <taxon>Agaricomycotina</taxon>
        <taxon>Agaricomycetes</taxon>
        <taxon>Agaricomycetidae</taxon>
        <taxon>Agaricales</taxon>
        <taxon>Marasmiineae</taxon>
        <taxon>Mycenaceae</taxon>
        <taxon>Mycena</taxon>
    </lineage>
</organism>
<evidence type="ECO:0000313" key="2">
    <source>
        <dbReference type="EMBL" id="KAJ7078462.1"/>
    </source>
</evidence>
<reference evidence="2" key="1">
    <citation type="submission" date="2023-03" db="EMBL/GenBank/DDBJ databases">
        <title>Massive genome expansion in bonnet fungi (Mycena s.s.) driven by repeated elements and novel gene families across ecological guilds.</title>
        <authorList>
            <consortium name="Lawrence Berkeley National Laboratory"/>
            <person name="Harder C.B."/>
            <person name="Miyauchi S."/>
            <person name="Viragh M."/>
            <person name="Kuo A."/>
            <person name="Thoen E."/>
            <person name="Andreopoulos B."/>
            <person name="Lu D."/>
            <person name="Skrede I."/>
            <person name="Drula E."/>
            <person name="Henrissat B."/>
            <person name="Morin E."/>
            <person name="Kohler A."/>
            <person name="Barry K."/>
            <person name="LaButti K."/>
            <person name="Morin E."/>
            <person name="Salamov A."/>
            <person name="Lipzen A."/>
            <person name="Mereny Z."/>
            <person name="Hegedus B."/>
            <person name="Baldrian P."/>
            <person name="Stursova M."/>
            <person name="Weitz H."/>
            <person name="Taylor A."/>
            <person name="Grigoriev I.V."/>
            <person name="Nagy L.G."/>
            <person name="Martin F."/>
            <person name="Kauserud H."/>
        </authorList>
    </citation>
    <scope>NUCLEOTIDE SEQUENCE</scope>
    <source>
        <strain evidence="2">CBHHK173m</strain>
    </source>
</reference>